<proteinExistence type="predicted"/>
<dbReference type="AlphaFoldDB" id="A0A5N6YSR3"/>
<protein>
    <recommendedName>
        <fullName evidence="4">BTB domain-containing protein</fullName>
    </recommendedName>
</protein>
<reference evidence="3" key="1">
    <citation type="submission" date="2019-04" db="EMBL/GenBank/DDBJ databases">
        <title>Friends and foes A comparative genomics studyof 23 Aspergillus species from section Flavi.</title>
        <authorList>
            <consortium name="DOE Joint Genome Institute"/>
            <person name="Kjaerbolling I."/>
            <person name="Vesth T."/>
            <person name="Frisvad J.C."/>
            <person name="Nybo J.L."/>
            <person name="Theobald S."/>
            <person name="Kildgaard S."/>
            <person name="Isbrandt T."/>
            <person name="Kuo A."/>
            <person name="Sato A."/>
            <person name="Lyhne E.K."/>
            <person name="Kogle M.E."/>
            <person name="Wiebenga A."/>
            <person name="Kun R.S."/>
            <person name="Lubbers R.J."/>
            <person name="Makela M.R."/>
            <person name="Barry K."/>
            <person name="Chovatia M."/>
            <person name="Clum A."/>
            <person name="Daum C."/>
            <person name="Haridas S."/>
            <person name="He G."/>
            <person name="LaButti K."/>
            <person name="Lipzen A."/>
            <person name="Mondo S."/>
            <person name="Riley R."/>
            <person name="Salamov A."/>
            <person name="Simmons B.A."/>
            <person name="Magnuson J.K."/>
            <person name="Henrissat B."/>
            <person name="Mortensen U.H."/>
            <person name="Larsen T.O."/>
            <person name="Devries R.P."/>
            <person name="Grigoriev I.V."/>
            <person name="Machida M."/>
            <person name="Baker S.E."/>
            <person name="Andersen M.R."/>
        </authorList>
    </citation>
    <scope>NUCLEOTIDE SEQUENCE [LARGE SCALE GENOMIC DNA]</scope>
    <source>
        <strain evidence="3">CBS 553.77</strain>
    </source>
</reference>
<dbReference type="Gene3D" id="3.30.710.10">
    <property type="entry name" value="Potassium Channel Kv1.1, Chain A"/>
    <property type="match status" value="1"/>
</dbReference>
<evidence type="ECO:0000313" key="2">
    <source>
        <dbReference type="EMBL" id="KAE8348168.1"/>
    </source>
</evidence>
<evidence type="ECO:0008006" key="4">
    <source>
        <dbReference type="Google" id="ProtNLM"/>
    </source>
</evidence>
<keyword evidence="3" id="KW-1185">Reference proteome</keyword>
<evidence type="ECO:0000256" key="1">
    <source>
        <dbReference type="SAM" id="MobiDB-lite"/>
    </source>
</evidence>
<dbReference type="EMBL" id="ML739684">
    <property type="protein sequence ID" value="KAE8348168.1"/>
    <property type="molecule type" value="Genomic_DNA"/>
</dbReference>
<organism evidence="2 3">
    <name type="scientific">Aspergillus coremiiformis</name>
    <dbReference type="NCBI Taxonomy" id="138285"/>
    <lineage>
        <taxon>Eukaryota</taxon>
        <taxon>Fungi</taxon>
        <taxon>Dikarya</taxon>
        <taxon>Ascomycota</taxon>
        <taxon>Pezizomycotina</taxon>
        <taxon>Eurotiomycetes</taxon>
        <taxon>Eurotiomycetidae</taxon>
        <taxon>Eurotiales</taxon>
        <taxon>Aspergillaceae</taxon>
        <taxon>Aspergillus</taxon>
        <taxon>Aspergillus subgen. Circumdati</taxon>
    </lineage>
</organism>
<dbReference type="OrthoDB" id="3926209at2759"/>
<sequence>MQSMDIPQVQISGPDGSNGPENPQSTQIRDVDMVSSQQVEAVTDATSQDRSLPSATTEPEPRSTEQAAPPKRHPSIQFLEYLTSPIVELIIGHEESKTTLTAHQSLLLESPFLAERVAAFDKLSPRRIELPDENVEAFGFFLQFQYTRNYAITLADSYPEQETLAGEIDDSGEQLLKHARVYTLAERLGIPALKTLAHSKIHRVNSTSHGEIAYARYVYTHTPADDVTIRKPVASFWALRSHVLRHEAEEAFKKLCLEVPEFSFDVLSMVLDHKEKRAQDKAESESIVKGSARKRLRSGL</sequence>
<feature type="compositionally biased region" description="Polar residues" evidence="1">
    <location>
        <begin position="19"/>
        <end position="57"/>
    </location>
</feature>
<evidence type="ECO:0000313" key="3">
    <source>
        <dbReference type="Proteomes" id="UP000327118"/>
    </source>
</evidence>
<gene>
    <name evidence="2" type="ORF">BDV28DRAFT_144190</name>
</gene>
<dbReference type="PANTHER" id="PTHR47843">
    <property type="entry name" value="BTB DOMAIN-CONTAINING PROTEIN-RELATED"/>
    <property type="match status" value="1"/>
</dbReference>
<dbReference type="Proteomes" id="UP000327118">
    <property type="component" value="Unassembled WGS sequence"/>
</dbReference>
<dbReference type="PANTHER" id="PTHR47843:SF3">
    <property type="entry name" value="BTB DOMAIN-CONTAINING PROTEIN"/>
    <property type="match status" value="1"/>
</dbReference>
<dbReference type="InterPro" id="IPR011333">
    <property type="entry name" value="SKP1/BTB/POZ_sf"/>
</dbReference>
<name>A0A5N6YSR3_9EURO</name>
<feature type="compositionally biased region" description="Polar residues" evidence="1">
    <location>
        <begin position="1"/>
        <end position="11"/>
    </location>
</feature>
<accession>A0A5N6YSR3</accession>
<feature type="region of interest" description="Disordered" evidence="1">
    <location>
        <begin position="1"/>
        <end position="75"/>
    </location>
</feature>